<dbReference type="Gene3D" id="3.30.2400.10">
    <property type="entry name" value="Major capsid protein gp5"/>
    <property type="match status" value="1"/>
</dbReference>
<evidence type="ECO:0000313" key="5">
    <source>
        <dbReference type="Proteomes" id="UP000465305"/>
    </source>
</evidence>
<evidence type="ECO:0000256" key="1">
    <source>
        <dbReference type="ARBA" id="ARBA00004328"/>
    </source>
</evidence>
<dbReference type="Gene3D" id="3.30.2320.10">
    <property type="entry name" value="hypothetical protein PF0899 domain"/>
    <property type="match status" value="1"/>
</dbReference>
<sequence>MAVELTHKQAVNRERDIQDELERLKAKADKTPEDTKQVTVLLDEFREVHKHRLDLEHDAALAEIRSAITNDPVSVERGTAAPRVVDTERAGGPSAPSLGGKFRNPWDTSTVRFGQPGAEVEMRHRAEDAVERMSFADDKVREVSAQLVGNDESMRTAEMVLATTSPDYSRAFAKIVRHNGQVAALSREEQDALQRSMAIGTGSAGGYLVPFQLDPAVILTAAGSFNQVRQISRVVQSVSGTWHGVSSAGVTGSWDAEATEVSDDSPTLAQPTITAGKGQVFVEASFEAVQDASNLAQELATMMAFEKDRMESVAFVTGSGSGQPKGVITALADVGTSVVETAAASTLALADVYKLDESLPARWAANGSWLAHRAIYNKLRQFDTAGGAALWGHLDEARKRDLLGRPNYVAEAMASTVVDSANVLVFGDFSNYVIADRIGTTIEYIPNLFGANGRPTGKRGWLTHFRVGADVVNPAAFRLLQIQDA</sequence>
<evidence type="ECO:0000313" key="4">
    <source>
        <dbReference type="EMBL" id="GFG83383.1"/>
    </source>
</evidence>
<reference evidence="4 5" key="1">
    <citation type="journal article" date="2019" name="Emerg. Microbes Infect.">
        <title>Comprehensive subspecies identification of 175 nontuberculous mycobacteria species based on 7547 genomic profiles.</title>
        <authorList>
            <person name="Matsumoto Y."/>
            <person name="Kinjo T."/>
            <person name="Motooka D."/>
            <person name="Nabeya D."/>
            <person name="Jung N."/>
            <person name="Uechi K."/>
            <person name="Horii T."/>
            <person name="Iida T."/>
            <person name="Fujita J."/>
            <person name="Nakamura S."/>
        </authorList>
    </citation>
    <scope>NUCLEOTIDE SEQUENCE [LARGE SCALE GENOMIC DNA]</scope>
    <source>
        <strain evidence="4 5">JCM 30723</strain>
    </source>
</reference>
<dbReference type="InterPro" id="IPR024455">
    <property type="entry name" value="Phage_capsid"/>
</dbReference>
<evidence type="ECO:0000256" key="2">
    <source>
        <dbReference type="SAM" id="MobiDB-lite"/>
    </source>
</evidence>
<feature type="domain" description="Phage capsid-like C-terminal" evidence="3">
    <location>
        <begin position="205"/>
        <end position="481"/>
    </location>
</feature>
<dbReference type="Proteomes" id="UP000465305">
    <property type="component" value="Unassembled WGS sequence"/>
</dbReference>
<dbReference type="NCBIfam" id="TIGR01554">
    <property type="entry name" value="major_cap_HK97"/>
    <property type="match status" value="1"/>
</dbReference>
<evidence type="ECO:0000259" key="3">
    <source>
        <dbReference type="Pfam" id="PF05065"/>
    </source>
</evidence>
<comment type="subcellular location">
    <subcellularLocation>
        <location evidence="1">Virion</location>
    </subcellularLocation>
</comment>
<dbReference type="InterPro" id="IPR054612">
    <property type="entry name" value="Phage_capsid-like_C"/>
</dbReference>
<name>A0A7I9Y4I1_MYCAL</name>
<dbReference type="RefSeq" id="WP_083037667.1">
    <property type="nucleotide sequence ID" value="NZ_BLKY01000001.1"/>
</dbReference>
<dbReference type="EMBL" id="BLKY01000001">
    <property type="protein sequence ID" value="GFG83383.1"/>
    <property type="molecule type" value="Genomic_DNA"/>
</dbReference>
<comment type="caution">
    <text evidence="4">The sequence shown here is derived from an EMBL/GenBank/DDBJ whole genome shotgun (WGS) entry which is preliminary data.</text>
</comment>
<dbReference type="AlphaFoldDB" id="A0A7I9Y4I1"/>
<protein>
    <submittedName>
        <fullName evidence="4">Major capsid protein</fullName>
    </submittedName>
</protein>
<feature type="region of interest" description="Disordered" evidence="2">
    <location>
        <begin position="86"/>
        <end position="108"/>
    </location>
</feature>
<accession>A0A7I9Y4I1</accession>
<proteinExistence type="predicted"/>
<dbReference type="Pfam" id="PF05065">
    <property type="entry name" value="Phage_capsid"/>
    <property type="match status" value="1"/>
</dbReference>
<organism evidence="4 5">
    <name type="scientific">Mycolicibacter algericus</name>
    <name type="common">Mycobacterium algericum</name>
    <dbReference type="NCBI Taxonomy" id="1288388"/>
    <lineage>
        <taxon>Bacteria</taxon>
        <taxon>Bacillati</taxon>
        <taxon>Actinomycetota</taxon>
        <taxon>Actinomycetes</taxon>
        <taxon>Mycobacteriales</taxon>
        <taxon>Mycobacteriaceae</taxon>
        <taxon>Mycolicibacter</taxon>
    </lineage>
</organism>
<dbReference type="SUPFAM" id="SSF56563">
    <property type="entry name" value="Major capsid protein gp5"/>
    <property type="match status" value="1"/>
</dbReference>
<gene>
    <name evidence="4" type="ORF">MALGJ_00590</name>
</gene>